<keyword evidence="3" id="KW-0288">FMN</keyword>
<proteinExistence type="inferred from homology"/>
<comment type="cofactor">
    <cofactor evidence="1">
        <name>FMN</name>
        <dbReference type="ChEBI" id="CHEBI:58210"/>
    </cofactor>
</comment>
<dbReference type="Proteomes" id="UP000218934">
    <property type="component" value="Unassembled WGS sequence"/>
</dbReference>
<name>A0A2A4FWN2_9SPHN</name>
<reference evidence="6 7" key="1">
    <citation type="submission" date="2017-09" db="EMBL/GenBank/DDBJ databases">
        <title>The Catabolism of 3,6-Dichlorosalicylic acid is Initiated by the Cytochrome P450 Monooxygenase DsmABC in Rhizorhabdus dicambivorans Ndbn-20.</title>
        <authorList>
            <person name="Na L."/>
        </authorList>
    </citation>
    <scope>NUCLEOTIDE SEQUENCE [LARGE SCALE GENOMIC DNA]</scope>
    <source>
        <strain evidence="6 7">Ndbn-20m</strain>
    </source>
</reference>
<comment type="similarity">
    <text evidence="4">Belongs to the flavoredoxin family.</text>
</comment>
<accession>A0A2A4FWN2</accession>
<dbReference type="OrthoDB" id="9783347at2"/>
<dbReference type="AlphaFoldDB" id="A0A2A4FWN2"/>
<evidence type="ECO:0000313" key="6">
    <source>
        <dbReference type="EMBL" id="PCE41848.1"/>
    </source>
</evidence>
<dbReference type="InterPro" id="IPR002563">
    <property type="entry name" value="Flavin_Rdtase-like_dom"/>
</dbReference>
<feature type="domain" description="Flavin reductase like" evidence="5">
    <location>
        <begin position="19"/>
        <end position="172"/>
    </location>
</feature>
<dbReference type="PANTHER" id="PTHR33798:SF5">
    <property type="entry name" value="FLAVIN REDUCTASE LIKE DOMAIN-CONTAINING PROTEIN"/>
    <property type="match status" value="1"/>
</dbReference>
<dbReference type="SMART" id="SM00903">
    <property type="entry name" value="Flavin_Reduct"/>
    <property type="match status" value="1"/>
</dbReference>
<keyword evidence="7" id="KW-1185">Reference proteome</keyword>
<dbReference type="KEGG" id="rdi:CMV14_14745"/>
<keyword evidence="2" id="KW-0285">Flavoprotein</keyword>
<evidence type="ECO:0000256" key="2">
    <source>
        <dbReference type="ARBA" id="ARBA00022630"/>
    </source>
</evidence>
<organism evidence="6 7">
    <name type="scientific">Rhizorhabdus dicambivorans</name>
    <dbReference type="NCBI Taxonomy" id="1850238"/>
    <lineage>
        <taxon>Bacteria</taxon>
        <taxon>Pseudomonadati</taxon>
        <taxon>Pseudomonadota</taxon>
        <taxon>Alphaproteobacteria</taxon>
        <taxon>Sphingomonadales</taxon>
        <taxon>Sphingomonadaceae</taxon>
        <taxon>Rhizorhabdus</taxon>
    </lineage>
</organism>
<dbReference type="InterPro" id="IPR012349">
    <property type="entry name" value="Split_barrel_FMN-bd"/>
</dbReference>
<evidence type="ECO:0000256" key="4">
    <source>
        <dbReference type="ARBA" id="ARBA00038054"/>
    </source>
</evidence>
<sequence length="214" mass="23109">MEIDLSAMAPKARYNLLTGLVVPRPIAWVTSRNEDGRLNAAPFSFFNLMSGTPPILCLGIGERGGAPKDTARNIAATGEFVVNLVNEDCAVAMTGTAIDFPEDVDELAVFGLETLPSRSIEVPRIAMSPVAFECRLIQTIAIGHARSILIAELLVVHIADDVVLDVDRGHLDTGRLGLIGRMQGGGWYSRTSDGFRVPQVTLAEWERGVSPIRI</sequence>
<evidence type="ECO:0000259" key="5">
    <source>
        <dbReference type="SMART" id="SM00903"/>
    </source>
</evidence>
<protein>
    <submittedName>
        <fullName evidence="6">Flavin reductase family protein</fullName>
    </submittedName>
</protein>
<dbReference type="SUPFAM" id="SSF50475">
    <property type="entry name" value="FMN-binding split barrel"/>
    <property type="match status" value="1"/>
</dbReference>
<dbReference type="EMBL" id="NWUF01000011">
    <property type="protein sequence ID" value="PCE41848.1"/>
    <property type="molecule type" value="Genomic_DNA"/>
</dbReference>
<evidence type="ECO:0000256" key="1">
    <source>
        <dbReference type="ARBA" id="ARBA00001917"/>
    </source>
</evidence>
<dbReference type="GO" id="GO:0010181">
    <property type="term" value="F:FMN binding"/>
    <property type="evidence" value="ECO:0007669"/>
    <property type="project" value="InterPro"/>
</dbReference>
<dbReference type="GO" id="GO:0016646">
    <property type="term" value="F:oxidoreductase activity, acting on the CH-NH group of donors, NAD or NADP as acceptor"/>
    <property type="evidence" value="ECO:0007669"/>
    <property type="project" value="UniProtKB-ARBA"/>
</dbReference>
<gene>
    <name evidence="6" type="ORF">COO09_12500</name>
</gene>
<evidence type="ECO:0000256" key="3">
    <source>
        <dbReference type="ARBA" id="ARBA00022643"/>
    </source>
</evidence>
<dbReference type="Pfam" id="PF01613">
    <property type="entry name" value="Flavin_Reduct"/>
    <property type="match status" value="1"/>
</dbReference>
<dbReference type="RefSeq" id="WP_066962799.1">
    <property type="nucleotide sequence ID" value="NZ_CP023449.1"/>
</dbReference>
<evidence type="ECO:0000313" key="7">
    <source>
        <dbReference type="Proteomes" id="UP000218934"/>
    </source>
</evidence>
<dbReference type="Gene3D" id="2.30.110.10">
    <property type="entry name" value="Electron Transport, Fmn-binding Protein, Chain A"/>
    <property type="match status" value="1"/>
</dbReference>
<dbReference type="PANTHER" id="PTHR33798">
    <property type="entry name" value="FLAVOPROTEIN OXYGENASE"/>
    <property type="match status" value="1"/>
</dbReference>
<comment type="caution">
    <text evidence="6">The sequence shown here is derived from an EMBL/GenBank/DDBJ whole genome shotgun (WGS) entry which is preliminary data.</text>
</comment>